<organism evidence="1 2">
    <name type="scientific">Mycena maculata</name>
    <dbReference type="NCBI Taxonomy" id="230809"/>
    <lineage>
        <taxon>Eukaryota</taxon>
        <taxon>Fungi</taxon>
        <taxon>Dikarya</taxon>
        <taxon>Basidiomycota</taxon>
        <taxon>Agaricomycotina</taxon>
        <taxon>Agaricomycetes</taxon>
        <taxon>Agaricomycetidae</taxon>
        <taxon>Agaricales</taxon>
        <taxon>Marasmiineae</taxon>
        <taxon>Mycenaceae</taxon>
        <taxon>Mycena</taxon>
    </lineage>
</organism>
<dbReference type="Proteomes" id="UP001215280">
    <property type="component" value="Unassembled WGS sequence"/>
</dbReference>
<name>A0AAD7NG41_9AGAR</name>
<keyword evidence="2" id="KW-1185">Reference proteome</keyword>
<protein>
    <submittedName>
        <fullName evidence="1">Uncharacterized protein</fullName>
    </submittedName>
</protein>
<comment type="caution">
    <text evidence="1">The sequence shown here is derived from an EMBL/GenBank/DDBJ whole genome shotgun (WGS) entry which is preliminary data.</text>
</comment>
<dbReference type="AlphaFoldDB" id="A0AAD7NG41"/>
<evidence type="ECO:0000313" key="1">
    <source>
        <dbReference type="EMBL" id="KAJ7759361.1"/>
    </source>
</evidence>
<accession>A0AAD7NG41</accession>
<evidence type="ECO:0000313" key="2">
    <source>
        <dbReference type="Proteomes" id="UP001215280"/>
    </source>
</evidence>
<gene>
    <name evidence="1" type="ORF">DFH07DRAFT_1023649</name>
</gene>
<sequence>MHALHLGFKCPDHCPQCPVDDSAVDDFAVLLLKELGYMPIGREDKGQGDTGNPVPQLVAEAIGAFHYNNKNREQMFGLPRLPSKVVPGITMQGSAPTFFKVPVSQELVEAVMEGVDPATETIVYAHLLSIPRPLERLNEGMKPVDNRLIMSCYEAFRQFLN</sequence>
<proteinExistence type="predicted"/>
<reference evidence="1" key="1">
    <citation type="submission" date="2023-03" db="EMBL/GenBank/DDBJ databases">
        <title>Massive genome expansion in bonnet fungi (Mycena s.s.) driven by repeated elements and novel gene families across ecological guilds.</title>
        <authorList>
            <consortium name="Lawrence Berkeley National Laboratory"/>
            <person name="Harder C.B."/>
            <person name="Miyauchi S."/>
            <person name="Viragh M."/>
            <person name="Kuo A."/>
            <person name="Thoen E."/>
            <person name="Andreopoulos B."/>
            <person name="Lu D."/>
            <person name="Skrede I."/>
            <person name="Drula E."/>
            <person name="Henrissat B."/>
            <person name="Morin E."/>
            <person name="Kohler A."/>
            <person name="Barry K."/>
            <person name="LaButti K."/>
            <person name="Morin E."/>
            <person name="Salamov A."/>
            <person name="Lipzen A."/>
            <person name="Mereny Z."/>
            <person name="Hegedus B."/>
            <person name="Baldrian P."/>
            <person name="Stursova M."/>
            <person name="Weitz H."/>
            <person name="Taylor A."/>
            <person name="Grigoriev I.V."/>
            <person name="Nagy L.G."/>
            <person name="Martin F."/>
            <person name="Kauserud H."/>
        </authorList>
    </citation>
    <scope>NUCLEOTIDE SEQUENCE</scope>
    <source>
        <strain evidence="1">CBHHK188m</strain>
    </source>
</reference>
<dbReference type="EMBL" id="JARJLG010000052">
    <property type="protein sequence ID" value="KAJ7759361.1"/>
    <property type="molecule type" value="Genomic_DNA"/>
</dbReference>